<keyword evidence="5 6" id="KW-0460">Magnesium</keyword>
<keyword evidence="3 6" id="KW-0479">Metal-binding</keyword>
<dbReference type="InterPro" id="IPR020550">
    <property type="entry name" value="Inositol_monophosphatase_CS"/>
</dbReference>
<dbReference type="Pfam" id="PF00459">
    <property type="entry name" value="Inositol_P"/>
    <property type="match status" value="1"/>
</dbReference>
<feature type="binding site" evidence="6">
    <location>
        <position position="77"/>
    </location>
    <ligand>
        <name>Mg(2+)</name>
        <dbReference type="ChEBI" id="CHEBI:18420"/>
        <label>1</label>
        <note>catalytic</note>
    </ligand>
</feature>
<reference evidence="7" key="1">
    <citation type="submission" date="2021-01" db="EMBL/GenBank/DDBJ databases">
        <authorList>
            <person name="Corre E."/>
            <person name="Pelletier E."/>
            <person name="Niang G."/>
            <person name="Scheremetjew M."/>
            <person name="Finn R."/>
            <person name="Kale V."/>
            <person name="Holt S."/>
            <person name="Cochrane G."/>
            <person name="Meng A."/>
            <person name="Brown T."/>
            <person name="Cohen L."/>
        </authorList>
    </citation>
    <scope>NUCLEOTIDE SEQUENCE</scope>
    <source>
        <strain evidence="7">CCMP3105</strain>
    </source>
</reference>
<evidence type="ECO:0000256" key="5">
    <source>
        <dbReference type="ARBA" id="ARBA00022842"/>
    </source>
</evidence>
<dbReference type="GO" id="GO:0000103">
    <property type="term" value="P:sulfate assimilation"/>
    <property type="evidence" value="ECO:0007669"/>
    <property type="project" value="TreeGrafter"/>
</dbReference>
<dbReference type="GO" id="GO:0046854">
    <property type="term" value="P:phosphatidylinositol phosphate biosynthetic process"/>
    <property type="evidence" value="ECO:0007669"/>
    <property type="project" value="InterPro"/>
</dbReference>
<dbReference type="AlphaFoldDB" id="A0A7S4PT58"/>
<sequence>MCPSGATCGARFCESYESGHSSHEDSALVAQELGITRSPLRMDSQVKYGILSRDEAQVFLRMPGGLTGGTYRENIWDHASGTLLLREAGGDVCDIFGKPLDFSRGYKLFENKGVMATTSPELLRMVVSAVGAVRANQSS</sequence>
<accession>A0A7S4PT58</accession>
<evidence type="ECO:0000256" key="3">
    <source>
        <dbReference type="ARBA" id="ARBA00022723"/>
    </source>
</evidence>
<dbReference type="InterPro" id="IPR051090">
    <property type="entry name" value="Inositol_monoP_superfamily"/>
</dbReference>
<evidence type="ECO:0000313" key="7">
    <source>
        <dbReference type="EMBL" id="CAE4561868.1"/>
    </source>
</evidence>
<evidence type="ECO:0008006" key="8">
    <source>
        <dbReference type="Google" id="ProtNLM"/>
    </source>
</evidence>
<organism evidence="7">
    <name type="scientific">Alexandrium monilatum</name>
    <dbReference type="NCBI Taxonomy" id="311494"/>
    <lineage>
        <taxon>Eukaryota</taxon>
        <taxon>Sar</taxon>
        <taxon>Alveolata</taxon>
        <taxon>Dinophyceae</taxon>
        <taxon>Gonyaulacales</taxon>
        <taxon>Pyrocystaceae</taxon>
        <taxon>Alexandrium</taxon>
    </lineage>
</organism>
<dbReference type="Gene3D" id="3.40.190.80">
    <property type="match status" value="1"/>
</dbReference>
<dbReference type="EMBL" id="HBNR01002115">
    <property type="protein sequence ID" value="CAE4561868.1"/>
    <property type="molecule type" value="Transcribed_RNA"/>
</dbReference>
<protein>
    <recommendedName>
        <fullName evidence="8">3'(2'),5'-bisphosphate nucleotidase</fullName>
    </recommendedName>
</protein>
<evidence type="ECO:0000256" key="2">
    <source>
        <dbReference type="ARBA" id="ARBA00009759"/>
    </source>
</evidence>
<dbReference type="PANTHER" id="PTHR43200">
    <property type="entry name" value="PHOSPHATASE"/>
    <property type="match status" value="1"/>
</dbReference>
<gene>
    <name evidence="7" type="ORF">AMON00008_LOCUS1487</name>
</gene>
<dbReference type="GO" id="GO:0046872">
    <property type="term" value="F:metal ion binding"/>
    <property type="evidence" value="ECO:0007669"/>
    <property type="project" value="UniProtKB-KW"/>
</dbReference>
<evidence type="ECO:0000256" key="4">
    <source>
        <dbReference type="ARBA" id="ARBA00022801"/>
    </source>
</evidence>
<dbReference type="PANTHER" id="PTHR43200:SF6">
    <property type="entry name" value="3'(2'),5'-BISPHOSPHATE NUCLEOTIDASE"/>
    <property type="match status" value="1"/>
</dbReference>
<dbReference type="InterPro" id="IPR000760">
    <property type="entry name" value="Inositol_monophosphatase-like"/>
</dbReference>
<name>A0A7S4PT58_9DINO</name>
<comment type="cofactor">
    <cofactor evidence="1 6">
        <name>Mg(2+)</name>
        <dbReference type="ChEBI" id="CHEBI:18420"/>
    </cofactor>
</comment>
<evidence type="ECO:0000256" key="1">
    <source>
        <dbReference type="ARBA" id="ARBA00001946"/>
    </source>
</evidence>
<dbReference type="SUPFAM" id="SSF56655">
    <property type="entry name" value="Carbohydrate phosphatase"/>
    <property type="match status" value="1"/>
</dbReference>
<dbReference type="GO" id="GO:0008441">
    <property type="term" value="F:3'(2'),5'-bisphosphate nucleotidase activity"/>
    <property type="evidence" value="ECO:0007669"/>
    <property type="project" value="TreeGrafter"/>
</dbReference>
<keyword evidence="4" id="KW-0378">Hydrolase</keyword>
<evidence type="ECO:0000256" key="6">
    <source>
        <dbReference type="PIRSR" id="PIRSR600760-2"/>
    </source>
</evidence>
<proteinExistence type="inferred from homology"/>
<dbReference type="PROSITE" id="PS00630">
    <property type="entry name" value="IMP_2"/>
    <property type="match status" value="1"/>
</dbReference>
<comment type="similarity">
    <text evidence="2">Belongs to the inositol monophosphatase superfamily.</text>
</comment>